<evidence type="ECO:0000313" key="1">
    <source>
        <dbReference type="EMBL" id="TCK64713.1"/>
    </source>
</evidence>
<gene>
    <name evidence="1" type="ORF">DFQ05_2697</name>
</gene>
<evidence type="ECO:0000313" key="2">
    <source>
        <dbReference type="Proteomes" id="UP000295714"/>
    </source>
</evidence>
<protein>
    <submittedName>
        <fullName evidence="1">Uncharacterized protein</fullName>
    </submittedName>
</protein>
<reference evidence="1 2" key="1">
    <citation type="journal article" date="2015" name="Stand. Genomic Sci.">
        <title>Genomic Encyclopedia of Bacterial and Archaeal Type Strains, Phase III: the genomes of soil and plant-associated and newly described type strains.</title>
        <authorList>
            <person name="Whitman W.B."/>
            <person name="Woyke T."/>
            <person name="Klenk H.P."/>
            <person name="Zhou Y."/>
            <person name="Lilburn T.G."/>
            <person name="Beck B.J."/>
            <person name="De Vos P."/>
            <person name="Vandamme P."/>
            <person name="Eisen J.A."/>
            <person name="Garrity G."/>
            <person name="Hugenholtz P."/>
            <person name="Kyrpides N.C."/>
        </authorList>
    </citation>
    <scope>NUCLEOTIDE SEQUENCE [LARGE SCALE GENOMIC DNA]</scope>
    <source>
        <strain evidence="1 2">CECT 8445</strain>
    </source>
</reference>
<dbReference type="Pfam" id="PF21857">
    <property type="entry name" value="DUF6913"/>
    <property type="match status" value="1"/>
</dbReference>
<dbReference type="OrthoDB" id="1430532at2"/>
<proteinExistence type="predicted"/>
<dbReference type="Proteomes" id="UP000295714">
    <property type="component" value="Unassembled WGS sequence"/>
</dbReference>
<sequence>MILKAFKEKSNQKFIDKTLSMRVDRPSSEKVESIGVLLNHSEYCDYDKINSFLDELEIPQTKRNFFTFSEETKGEHTQWDNIFTPKDFGWRGKLKNVELQNFTETNFDVLICYFLADNNELKQIAAMSKANLKVGISDLDERLYDLMIDVDTKNFDVFKKELKKYLNVLNKL</sequence>
<organism evidence="1 2">
    <name type="scientific">Winogradskyella wandonensis</name>
    <dbReference type="NCBI Taxonomy" id="1442586"/>
    <lineage>
        <taxon>Bacteria</taxon>
        <taxon>Pseudomonadati</taxon>
        <taxon>Bacteroidota</taxon>
        <taxon>Flavobacteriia</taxon>
        <taxon>Flavobacteriales</taxon>
        <taxon>Flavobacteriaceae</taxon>
        <taxon>Winogradskyella</taxon>
    </lineage>
</organism>
<dbReference type="EMBL" id="SMGI01000006">
    <property type="protein sequence ID" value="TCK64713.1"/>
    <property type="molecule type" value="Genomic_DNA"/>
</dbReference>
<keyword evidence="2" id="KW-1185">Reference proteome</keyword>
<accession>A0A4R1KK46</accession>
<name>A0A4R1KK46_9FLAO</name>
<dbReference type="RefSeq" id="WP_132706090.1">
    <property type="nucleotide sequence ID" value="NZ_SMGI01000006.1"/>
</dbReference>
<comment type="caution">
    <text evidence="1">The sequence shown here is derived from an EMBL/GenBank/DDBJ whole genome shotgun (WGS) entry which is preliminary data.</text>
</comment>
<dbReference type="AlphaFoldDB" id="A0A4R1KK46"/>
<dbReference type="InterPro" id="IPR054207">
    <property type="entry name" value="DUF6913"/>
</dbReference>